<dbReference type="Proteomes" id="UP001063698">
    <property type="component" value="Chromosome"/>
</dbReference>
<feature type="domain" description="Helicase ATP-binding" evidence="1">
    <location>
        <begin position="322"/>
        <end position="503"/>
    </location>
</feature>
<sequence>MRDPALLASLALLFDERLFDILNLPKVTLYVNKRRRLSQEEFQEFRELIKELGASWDPGRRSWKLIPSFRIQEAQRVEEIIEKLKDLAEFVVEVNGKEEKVYLDGDSIVSALMFANEELERKAKELKGRICFRLMRLGAEKFKELLKYATYDKLTKSFCLDVRTPVPRELVETMFYSAADTNAILAAFALLESAQEGSVIFEGNTVLIKMDPQKLKLFAFRAESYEECDLRSPEIEKERRENALSYCEYKWVNEGGELQLVGVPRRLYELGDEWVRVYRGLYKRALRLIDEEPKVLFNDKMPEETSQDFLRDYQREAVNSALKLLRIQGAATIQAATGAGKTEMAVALVKDLMDKGIIKKVFFLSLNRTLNIQAAERFRKYGIEAGLVDSENFQIDKPVVACTVQTLYKSLEKLGKARKVESEKVEDVLIEGFDLGLEKSKKLVNEYLRADMIVVDEVQHVPARTVAEVIQANPFSLRLGLSATPWRDDGRDVMIYALIGDIAERRIYSSELIAKGYLVPVEIYMWQRKLEVDEEMKDLLRGLQGAQKYAKLKNFVFYNDKRNEEIAEIVRVAPKPVLVLTKEIKHANEIFKKIKEKGISAMVLTGKESSVQRETALRLIKEEKLDALVATTLADEGLDLPPLRTLVLAAGGRSQTRTLQRIGRVTRPYPGKKVGIVVDIWDDDREVGGIFYRQGQTRAELYKIEKLWKVRRVKEFKDLLRHLVKHNVANLKKLLGGQ</sequence>
<dbReference type="GO" id="GO:0120545">
    <property type="term" value="F:nucleic acid conformation isomerase activity"/>
    <property type="evidence" value="ECO:0007669"/>
    <property type="project" value="UniProtKB-ARBA"/>
</dbReference>
<name>A0A977KAI3_9CREN</name>
<feature type="domain" description="Helicase C-terminal" evidence="2">
    <location>
        <begin position="565"/>
        <end position="720"/>
    </location>
</feature>
<dbReference type="InterPro" id="IPR006935">
    <property type="entry name" value="Helicase/UvrB_N"/>
</dbReference>
<dbReference type="Pfam" id="PF00271">
    <property type="entry name" value="Helicase_C"/>
    <property type="match status" value="1"/>
</dbReference>
<dbReference type="SMART" id="SM00487">
    <property type="entry name" value="DEXDc"/>
    <property type="match status" value="1"/>
</dbReference>
<dbReference type="PANTHER" id="PTHR47396:SF1">
    <property type="entry name" value="ATP-DEPENDENT HELICASE IRC3-RELATED"/>
    <property type="match status" value="1"/>
</dbReference>
<dbReference type="SMART" id="SM00490">
    <property type="entry name" value="HELICc"/>
    <property type="match status" value="1"/>
</dbReference>
<dbReference type="GO" id="GO:0016787">
    <property type="term" value="F:hydrolase activity"/>
    <property type="evidence" value="ECO:0007669"/>
    <property type="project" value="InterPro"/>
</dbReference>
<dbReference type="InterPro" id="IPR001650">
    <property type="entry name" value="Helicase_C-like"/>
</dbReference>
<reference evidence="3" key="1">
    <citation type="submission" date="2013-11" db="EMBL/GenBank/DDBJ databases">
        <title>Comparative genomics of Ignicoccus.</title>
        <authorList>
            <person name="Podar M."/>
        </authorList>
    </citation>
    <scope>NUCLEOTIDE SEQUENCE</scope>
    <source>
        <strain evidence="3">DSM 13166</strain>
    </source>
</reference>
<evidence type="ECO:0000313" key="3">
    <source>
        <dbReference type="EMBL" id="UXD22077.1"/>
    </source>
</evidence>
<dbReference type="InterPro" id="IPR050742">
    <property type="entry name" value="Helicase_Restrict-Modif_Enz"/>
</dbReference>
<evidence type="ECO:0000313" key="4">
    <source>
        <dbReference type="Proteomes" id="UP001063698"/>
    </source>
</evidence>
<dbReference type="PROSITE" id="PS51192">
    <property type="entry name" value="HELICASE_ATP_BIND_1"/>
    <property type="match status" value="1"/>
</dbReference>
<dbReference type="AlphaFoldDB" id="A0A977KAI3"/>
<dbReference type="PANTHER" id="PTHR47396">
    <property type="entry name" value="TYPE I RESTRICTION ENZYME ECOKI R PROTEIN"/>
    <property type="match status" value="1"/>
</dbReference>
<dbReference type="Gene3D" id="3.40.50.300">
    <property type="entry name" value="P-loop containing nucleotide triphosphate hydrolases"/>
    <property type="match status" value="2"/>
</dbReference>
<dbReference type="KEGG" id="ipc:IPA_01395"/>
<dbReference type="SUPFAM" id="SSF52540">
    <property type="entry name" value="P-loop containing nucleoside triphosphate hydrolases"/>
    <property type="match status" value="1"/>
</dbReference>
<accession>A0A977KAI3</accession>
<dbReference type="GO" id="GO:0003677">
    <property type="term" value="F:DNA binding"/>
    <property type="evidence" value="ECO:0007669"/>
    <property type="project" value="InterPro"/>
</dbReference>
<dbReference type="EMBL" id="CP006868">
    <property type="protein sequence ID" value="UXD22077.1"/>
    <property type="molecule type" value="Genomic_DNA"/>
</dbReference>
<evidence type="ECO:0000259" key="1">
    <source>
        <dbReference type="PROSITE" id="PS51192"/>
    </source>
</evidence>
<keyword evidence="4" id="KW-1185">Reference proteome</keyword>
<dbReference type="GO" id="GO:0140097">
    <property type="term" value="F:catalytic activity, acting on DNA"/>
    <property type="evidence" value="ECO:0007669"/>
    <property type="project" value="UniProtKB-ARBA"/>
</dbReference>
<dbReference type="GO" id="GO:0005829">
    <property type="term" value="C:cytosol"/>
    <property type="evidence" value="ECO:0007669"/>
    <property type="project" value="TreeGrafter"/>
</dbReference>
<organism evidence="3 4">
    <name type="scientific">Ignicoccus pacificus DSM 13166</name>
    <dbReference type="NCBI Taxonomy" id="940294"/>
    <lineage>
        <taxon>Archaea</taxon>
        <taxon>Thermoproteota</taxon>
        <taxon>Thermoprotei</taxon>
        <taxon>Desulfurococcales</taxon>
        <taxon>Desulfurococcaceae</taxon>
        <taxon>Ignicoccus</taxon>
    </lineage>
</organism>
<dbReference type="Pfam" id="PF04851">
    <property type="entry name" value="ResIII"/>
    <property type="match status" value="1"/>
</dbReference>
<gene>
    <name evidence="3" type="ORF">IPA_01395</name>
</gene>
<dbReference type="InterPro" id="IPR014001">
    <property type="entry name" value="Helicase_ATP-bd"/>
</dbReference>
<dbReference type="PROSITE" id="PS51194">
    <property type="entry name" value="HELICASE_CTER"/>
    <property type="match status" value="1"/>
</dbReference>
<dbReference type="InterPro" id="IPR027417">
    <property type="entry name" value="P-loop_NTPase"/>
</dbReference>
<protein>
    <submittedName>
        <fullName evidence="3">Uncharacterized protein</fullName>
    </submittedName>
</protein>
<dbReference type="GO" id="GO:0005524">
    <property type="term" value="F:ATP binding"/>
    <property type="evidence" value="ECO:0007669"/>
    <property type="project" value="InterPro"/>
</dbReference>
<proteinExistence type="predicted"/>
<evidence type="ECO:0000259" key="2">
    <source>
        <dbReference type="PROSITE" id="PS51194"/>
    </source>
</evidence>